<dbReference type="Proteomes" id="UP001432075">
    <property type="component" value="Chromosome"/>
</dbReference>
<evidence type="ECO:0000313" key="4">
    <source>
        <dbReference type="EMBL" id="WUO46285.1"/>
    </source>
</evidence>
<keyword evidence="2" id="KW-0472">Membrane</keyword>
<name>A0ABZ1RHL0_9ACTN</name>
<evidence type="ECO:0000259" key="3">
    <source>
        <dbReference type="Pfam" id="PF13828"/>
    </source>
</evidence>
<feature type="domain" description="DUF4190" evidence="3">
    <location>
        <begin position="143"/>
        <end position="208"/>
    </location>
</feature>
<proteinExistence type="predicted"/>
<gene>
    <name evidence="4" type="ORF">OHU17_10760</name>
</gene>
<keyword evidence="2" id="KW-1133">Transmembrane helix</keyword>
<dbReference type="RefSeq" id="WP_073798412.1">
    <property type="nucleotide sequence ID" value="NZ_CP108057.1"/>
</dbReference>
<evidence type="ECO:0000313" key="5">
    <source>
        <dbReference type="Proteomes" id="UP001432075"/>
    </source>
</evidence>
<dbReference type="Pfam" id="PF13828">
    <property type="entry name" value="DUF4190"/>
    <property type="match status" value="1"/>
</dbReference>
<feature type="compositionally biased region" description="Basic and acidic residues" evidence="1">
    <location>
        <begin position="1"/>
        <end position="10"/>
    </location>
</feature>
<feature type="region of interest" description="Disordered" evidence="1">
    <location>
        <begin position="1"/>
        <end position="99"/>
    </location>
</feature>
<organism evidence="4 5">
    <name type="scientific">Streptomyces goshikiensis</name>
    <dbReference type="NCBI Taxonomy" id="1942"/>
    <lineage>
        <taxon>Bacteria</taxon>
        <taxon>Bacillati</taxon>
        <taxon>Actinomycetota</taxon>
        <taxon>Actinomycetes</taxon>
        <taxon>Kitasatosporales</taxon>
        <taxon>Streptomycetaceae</taxon>
        <taxon>Streptomyces</taxon>
    </lineage>
</organism>
<keyword evidence="2" id="KW-0812">Transmembrane</keyword>
<dbReference type="EMBL" id="CP108057">
    <property type="protein sequence ID" value="WUO46285.1"/>
    <property type="molecule type" value="Genomic_DNA"/>
</dbReference>
<feature type="transmembrane region" description="Helical" evidence="2">
    <location>
        <begin position="147"/>
        <end position="173"/>
    </location>
</feature>
<keyword evidence="5" id="KW-1185">Reference proteome</keyword>
<accession>A0ABZ1RHL0</accession>
<reference evidence="4" key="1">
    <citation type="submission" date="2022-10" db="EMBL/GenBank/DDBJ databases">
        <title>The complete genomes of actinobacterial strains from the NBC collection.</title>
        <authorList>
            <person name="Joergensen T.S."/>
            <person name="Alvarez Arevalo M."/>
            <person name="Sterndorff E.B."/>
            <person name="Faurdal D."/>
            <person name="Vuksanovic O."/>
            <person name="Mourched A.-S."/>
            <person name="Charusanti P."/>
            <person name="Shaw S."/>
            <person name="Blin K."/>
            <person name="Weber T."/>
        </authorList>
    </citation>
    <scope>NUCLEOTIDE SEQUENCE</scope>
    <source>
        <strain evidence="4">NBC_00283</strain>
    </source>
</reference>
<feature type="compositionally biased region" description="Pro residues" evidence="1">
    <location>
        <begin position="67"/>
        <end position="93"/>
    </location>
</feature>
<evidence type="ECO:0000256" key="2">
    <source>
        <dbReference type="SAM" id="Phobius"/>
    </source>
</evidence>
<sequence>MTDHSPEPRDPWAPPERQAADPAKQQGAPGVSGAPAGQSAPFTPPAPSVHDQQTIAGMPGGDFPQAGPQPQPQPQPQAPGAIPGPIPGAPPMAPGYGYPSQPAPGGYGYPVQPQAPGGYGYPGYPGAGAYPAYGAPQPNNSFGVTSLVLGILSVVACVTSVFSVALGIGAIVFGALGRGRASRGEATNGGMALAGLILGVIGMVLGGLLLVIMGFGLLADLGDIDDDSGYDSPYSNSQNHEKV</sequence>
<evidence type="ECO:0000256" key="1">
    <source>
        <dbReference type="SAM" id="MobiDB-lite"/>
    </source>
</evidence>
<dbReference type="InterPro" id="IPR025241">
    <property type="entry name" value="DUF4190"/>
</dbReference>
<protein>
    <submittedName>
        <fullName evidence="4">DUF4190 domain-containing protein</fullName>
    </submittedName>
</protein>
<feature type="transmembrane region" description="Helical" evidence="2">
    <location>
        <begin position="193"/>
        <end position="218"/>
    </location>
</feature>